<feature type="site" description="Important for substrate specificity" evidence="3">
    <location>
        <position position="12"/>
    </location>
</feature>
<protein>
    <recommendedName>
        <fullName evidence="3">dTTP/UTP pyrophosphatase</fullName>
        <shortName evidence="3">dTTPase/UTPase</shortName>
        <ecNumber evidence="3">3.6.1.9</ecNumber>
    </recommendedName>
    <alternativeName>
        <fullName evidence="3">Nucleoside triphosphate pyrophosphatase</fullName>
    </alternativeName>
    <alternativeName>
        <fullName evidence="3">Nucleotide pyrophosphatase</fullName>
        <shortName evidence="3">Nucleotide PPase</shortName>
    </alternativeName>
</protein>
<dbReference type="GO" id="GO:0036221">
    <property type="term" value="F:UTP diphosphatase activity"/>
    <property type="evidence" value="ECO:0007669"/>
    <property type="project" value="RHEA"/>
</dbReference>
<comment type="catalytic activity">
    <reaction evidence="3">
        <text>UTP + H2O = UMP + diphosphate + H(+)</text>
        <dbReference type="Rhea" id="RHEA:29395"/>
        <dbReference type="ChEBI" id="CHEBI:15377"/>
        <dbReference type="ChEBI" id="CHEBI:15378"/>
        <dbReference type="ChEBI" id="CHEBI:33019"/>
        <dbReference type="ChEBI" id="CHEBI:46398"/>
        <dbReference type="ChEBI" id="CHEBI:57865"/>
        <dbReference type="EC" id="3.6.1.9"/>
    </reaction>
</comment>
<evidence type="ECO:0000313" key="5">
    <source>
        <dbReference type="Proteomes" id="UP000315343"/>
    </source>
</evidence>
<dbReference type="AlphaFoldDB" id="A0A562J9W5"/>
<dbReference type="GO" id="GO:0005737">
    <property type="term" value="C:cytoplasm"/>
    <property type="evidence" value="ECO:0007669"/>
    <property type="project" value="UniProtKB-SubCell"/>
</dbReference>
<evidence type="ECO:0000256" key="2">
    <source>
        <dbReference type="ARBA" id="ARBA00022801"/>
    </source>
</evidence>
<reference evidence="4 5" key="1">
    <citation type="submission" date="2019-07" db="EMBL/GenBank/DDBJ databases">
        <title>Genomic Encyclopedia of Type Strains, Phase I: the one thousand microbial genomes (KMG-I) project.</title>
        <authorList>
            <person name="Kyrpides N."/>
        </authorList>
    </citation>
    <scope>NUCLEOTIDE SEQUENCE [LARGE SCALE GENOMIC DNA]</scope>
    <source>
        <strain evidence="4 5">DSM 13558</strain>
    </source>
</reference>
<dbReference type="CDD" id="cd00555">
    <property type="entry name" value="Maf"/>
    <property type="match status" value="1"/>
</dbReference>
<proteinExistence type="inferred from homology"/>
<keyword evidence="2 3" id="KW-0378">Hydrolase</keyword>
<comment type="function">
    <text evidence="3">Nucleoside triphosphate pyrophosphatase that hydrolyzes dTTP and UTP. May have a dual role in cell division arrest and in preventing the incorporation of modified nucleotides into cellular nucleic acids.</text>
</comment>
<keyword evidence="5" id="KW-1185">Reference proteome</keyword>
<comment type="caution">
    <text evidence="3">Lacks conserved residue(s) required for the propagation of feature annotation.</text>
</comment>
<dbReference type="HAMAP" id="MF_00528">
    <property type="entry name" value="Maf"/>
    <property type="match status" value="1"/>
</dbReference>
<dbReference type="NCBIfam" id="TIGR00172">
    <property type="entry name" value="maf"/>
    <property type="match status" value="1"/>
</dbReference>
<dbReference type="OrthoDB" id="9807767at2"/>
<dbReference type="EMBL" id="VLKH01000005">
    <property type="protein sequence ID" value="TWH79863.1"/>
    <property type="molecule type" value="Genomic_DNA"/>
</dbReference>
<gene>
    <name evidence="4" type="ORF">LY60_02182</name>
</gene>
<feature type="site" description="Important for substrate specificity" evidence="3">
    <location>
        <position position="71"/>
    </location>
</feature>
<feature type="site" description="Important for substrate specificity" evidence="3">
    <location>
        <position position="154"/>
    </location>
</feature>
<dbReference type="InterPro" id="IPR029001">
    <property type="entry name" value="ITPase-like_fam"/>
</dbReference>
<dbReference type="PIRSF" id="PIRSF006305">
    <property type="entry name" value="Maf"/>
    <property type="match status" value="1"/>
</dbReference>
<dbReference type="Proteomes" id="UP000315343">
    <property type="component" value="Unassembled WGS sequence"/>
</dbReference>
<dbReference type="InterPro" id="IPR003697">
    <property type="entry name" value="Maf-like"/>
</dbReference>
<comment type="cofactor">
    <cofactor evidence="1 3">
        <name>a divalent metal cation</name>
        <dbReference type="ChEBI" id="CHEBI:60240"/>
    </cofactor>
</comment>
<keyword evidence="3" id="KW-0963">Cytoplasm</keyword>
<evidence type="ECO:0000313" key="4">
    <source>
        <dbReference type="EMBL" id="TWH79863.1"/>
    </source>
</evidence>
<accession>A0A562J9W5</accession>
<dbReference type="PANTHER" id="PTHR43213">
    <property type="entry name" value="BIFUNCTIONAL DTTP/UTP PYROPHOSPHATASE/METHYLTRANSFERASE PROTEIN-RELATED"/>
    <property type="match status" value="1"/>
</dbReference>
<dbReference type="GO" id="GO:0036218">
    <property type="term" value="F:dTTP diphosphatase activity"/>
    <property type="evidence" value="ECO:0007669"/>
    <property type="project" value="RHEA"/>
</dbReference>
<keyword evidence="3" id="KW-0546">Nucleotide metabolism</keyword>
<dbReference type="Gene3D" id="3.90.950.10">
    <property type="match status" value="1"/>
</dbReference>
<organism evidence="4 5">
    <name type="scientific">Sedimentibacter saalensis</name>
    <dbReference type="NCBI Taxonomy" id="130788"/>
    <lineage>
        <taxon>Bacteria</taxon>
        <taxon>Bacillati</taxon>
        <taxon>Bacillota</taxon>
        <taxon>Tissierellia</taxon>
        <taxon>Sedimentibacter</taxon>
    </lineage>
</organism>
<comment type="subcellular location">
    <subcellularLocation>
        <location evidence="3">Cytoplasm</location>
    </subcellularLocation>
</comment>
<dbReference type="RefSeq" id="WP_145083250.1">
    <property type="nucleotide sequence ID" value="NZ_JBCFAR010000001.1"/>
</dbReference>
<dbReference type="EC" id="3.6.1.9" evidence="3"/>
<dbReference type="GO" id="GO:0009117">
    <property type="term" value="P:nucleotide metabolic process"/>
    <property type="evidence" value="ECO:0007669"/>
    <property type="project" value="UniProtKB-KW"/>
</dbReference>
<comment type="caution">
    <text evidence="4">The sequence shown here is derived from an EMBL/GenBank/DDBJ whole genome shotgun (WGS) entry which is preliminary data.</text>
</comment>
<comment type="similarity">
    <text evidence="3">Belongs to the Maf family. YhdE subfamily.</text>
</comment>
<evidence type="ECO:0000256" key="3">
    <source>
        <dbReference type="HAMAP-Rule" id="MF_00528"/>
    </source>
</evidence>
<sequence length="192" mass="21776">MKNIILASKSPRRIEMLSKYLENIIVFSPDTNERVNDLDLPETTVMKIAFEKAWKASCDFEIKGIIIAADTVVFLHKIMGKPKDYEEAFSMLKSLSGKTHSVYTGICIIDSENGTKVVDYEKTFVEFNHLTDDFIRRYLETGEHLDKAGAYGIQGFGELMVKKIDGCYNNVKGLPLTKLNTILTKHFSLKLL</sequence>
<feature type="active site" description="Proton acceptor" evidence="3">
    <location>
        <position position="70"/>
    </location>
</feature>
<name>A0A562J9W5_9FIRM</name>
<comment type="catalytic activity">
    <reaction evidence="3">
        <text>dTTP + H2O = dTMP + diphosphate + H(+)</text>
        <dbReference type="Rhea" id="RHEA:28534"/>
        <dbReference type="ChEBI" id="CHEBI:15377"/>
        <dbReference type="ChEBI" id="CHEBI:15378"/>
        <dbReference type="ChEBI" id="CHEBI:33019"/>
        <dbReference type="ChEBI" id="CHEBI:37568"/>
        <dbReference type="ChEBI" id="CHEBI:63528"/>
        <dbReference type="EC" id="3.6.1.9"/>
    </reaction>
</comment>
<dbReference type="SUPFAM" id="SSF52972">
    <property type="entry name" value="ITPase-like"/>
    <property type="match status" value="1"/>
</dbReference>
<dbReference type="PANTHER" id="PTHR43213:SF5">
    <property type="entry name" value="BIFUNCTIONAL DTTP_UTP PYROPHOSPHATASE_METHYLTRANSFERASE PROTEIN-RELATED"/>
    <property type="match status" value="1"/>
</dbReference>
<evidence type="ECO:0000256" key="1">
    <source>
        <dbReference type="ARBA" id="ARBA00001968"/>
    </source>
</evidence>
<dbReference type="Pfam" id="PF02545">
    <property type="entry name" value="Maf"/>
    <property type="match status" value="1"/>
</dbReference>